<reference evidence="2" key="1">
    <citation type="submission" date="2020-03" db="EMBL/GenBank/DDBJ databases">
        <authorList>
            <person name="Weist P."/>
        </authorList>
    </citation>
    <scope>NUCLEOTIDE SEQUENCE</scope>
</reference>
<evidence type="ECO:0000313" key="2">
    <source>
        <dbReference type="EMBL" id="CAB1425303.1"/>
    </source>
</evidence>
<sequence length="122" mass="13113">MAPSNASSGSGPLLSSEQQLKTMRRPDERGGDQSSEKASTGPQCGTPSHWEPLAQSCPQIIKRPDRSAQSLNKILTDPNVLKVRRSKVLVAAPQCIVLVWGQIPTPVTGEQHQHLTGVRVAV</sequence>
<feature type="region of interest" description="Disordered" evidence="1">
    <location>
        <begin position="1"/>
        <end position="52"/>
    </location>
</feature>
<evidence type="ECO:0000313" key="3">
    <source>
        <dbReference type="Proteomes" id="UP001153269"/>
    </source>
</evidence>
<feature type="compositionally biased region" description="Basic and acidic residues" evidence="1">
    <location>
        <begin position="24"/>
        <end position="35"/>
    </location>
</feature>
<accession>A0A9N7U5R8</accession>
<comment type="caution">
    <text evidence="2">The sequence shown here is derived from an EMBL/GenBank/DDBJ whole genome shotgun (WGS) entry which is preliminary data.</text>
</comment>
<dbReference type="AlphaFoldDB" id="A0A9N7U5R8"/>
<name>A0A9N7U5R8_PLEPL</name>
<protein>
    <submittedName>
        <fullName evidence="2">Uncharacterized protein</fullName>
    </submittedName>
</protein>
<evidence type="ECO:0000256" key="1">
    <source>
        <dbReference type="SAM" id="MobiDB-lite"/>
    </source>
</evidence>
<organism evidence="2 3">
    <name type="scientific">Pleuronectes platessa</name>
    <name type="common">European plaice</name>
    <dbReference type="NCBI Taxonomy" id="8262"/>
    <lineage>
        <taxon>Eukaryota</taxon>
        <taxon>Metazoa</taxon>
        <taxon>Chordata</taxon>
        <taxon>Craniata</taxon>
        <taxon>Vertebrata</taxon>
        <taxon>Euteleostomi</taxon>
        <taxon>Actinopterygii</taxon>
        <taxon>Neopterygii</taxon>
        <taxon>Teleostei</taxon>
        <taxon>Neoteleostei</taxon>
        <taxon>Acanthomorphata</taxon>
        <taxon>Carangaria</taxon>
        <taxon>Pleuronectiformes</taxon>
        <taxon>Pleuronectoidei</taxon>
        <taxon>Pleuronectidae</taxon>
        <taxon>Pleuronectes</taxon>
    </lineage>
</organism>
<dbReference type="Proteomes" id="UP001153269">
    <property type="component" value="Unassembled WGS sequence"/>
</dbReference>
<feature type="compositionally biased region" description="Polar residues" evidence="1">
    <location>
        <begin position="1"/>
        <end position="21"/>
    </location>
</feature>
<feature type="compositionally biased region" description="Polar residues" evidence="1">
    <location>
        <begin position="36"/>
        <end position="46"/>
    </location>
</feature>
<proteinExistence type="predicted"/>
<dbReference type="EMBL" id="CADEAL010000793">
    <property type="protein sequence ID" value="CAB1425303.1"/>
    <property type="molecule type" value="Genomic_DNA"/>
</dbReference>
<keyword evidence="3" id="KW-1185">Reference proteome</keyword>
<gene>
    <name evidence="2" type="ORF">PLEPLA_LOCUS13233</name>
</gene>